<dbReference type="Pfam" id="PF00440">
    <property type="entry name" value="TetR_N"/>
    <property type="match status" value="1"/>
</dbReference>
<evidence type="ECO:0000256" key="1">
    <source>
        <dbReference type="ARBA" id="ARBA00023125"/>
    </source>
</evidence>
<gene>
    <name evidence="3" type="ORF">GOTRE_150_00950</name>
</gene>
<protein>
    <submittedName>
        <fullName evidence="3">TetR family transcriptional regulator</fullName>
    </submittedName>
</protein>
<proteinExistence type="predicted"/>
<sequence>MSTTATAETPGHSAYRTPTSITMVTDKGTPTIDPAASASGAADSFRHRALAEFAQQFDAAPRDGMSPAKRRVVEAFLKLCVTHGLSSVSMRTVAKELDIKAPSIYTHFPGGRDEIVTESLRWHYHQFCGALVEAVVHTPDAASFWDAMVRLHFTRQVRLPESNFWDLIVATDRTAHILPAELSEKVAHWVDLYESLYVAAALDMGIDNSERRVKIVNTLLEGATRWFDTDAGDDEVSRGADQAVLMCRNILSLPIA</sequence>
<comment type="caution">
    <text evidence="3">The sequence shown here is derived from an EMBL/GenBank/DDBJ whole genome shotgun (WGS) entry which is preliminary data.</text>
</comment>
<dbReference type="Proteomes" id="UP000004881">
    <property type="component" value="Unassembled WGS sequence"/>
</dbReference>
<dbReference type="EMBL" id="BAFD01000115">
    <property type="protein sequence ID" value="GAB46353.1"/>
    <property type="molecule type" value="Genomic_DNA"/>
</dbReference>
<evidence type="ECO:0000313" key="3">
    <source>
        <dbReference type="EMBL" id="GAB46353.1"/>
    </source>
</evidence>
<dbReference type="SUPFAM" id="SSF46689">
    <property type="entry name" value="Homeodomain-like"/>
    <property type="match status" value="1"/>
</dbReference>
<organism evidence="3 4">
    <name type="scientific">Gordonia terrae NBRC 100016</name>
    <dbReference type="NCBI Taxonomy" id="1089454"/>
    <lineage>
        <taxon>Bacteria</taxon>
        <taxon>Bacillati</taxon>
        <taxon>Actinomycetota</taxon>
        <taxon>Actinomycetes</taxon>
        <taxon>Mycobacteriales</taxon>
        <taxon>Gordoniaceae</taxon>
        <taxon>Gordonia</taxon>
    </lineage>
</organism>
<keyword evidence="1" id="KW-0238">DNA-binding</keyword>
<dbReference type="Gene3D" id="1.10.357.10">
    <property type="entry name" value="Tetracycline Repressor, domain 2"/>
    <property type="match status" value="1"/>
</dbReference>
<accession>A0ABQ0HKH8</accession>
<keyword evidence="4" id="KW-1185">Reference proteome</keyword>
<dbReference type="InterPro" id="IPR009057">
    <property type="entry name" value="Homeodomain-like_sf"/>
</dbReference>
<feature type="domain" description="HTH tetR-type" evidence="2">
    <location>
        <begin position="77"/>
        <end position="115"/>
    </location>
</feature>
<name>A0ABQ0HKH8_9ACTN</name>
<evidence type="ECO:0000259" key="2">
    <source>
        <dbReference type="Pfam" id="PF00440"/>
    </source>
</evidence>
<dbReference type="InterPro" id="IPR001647">
    <property type="entry name" value="HTH_TetR"/>
</dbReference>
<reference evidence="3 4" key="1">
    <citation type="submission" date="2012-02" db="EMBL/GenBank/DDBJ databases">
        <title>Whole genome shotgun sequence of Gordonia terrae NBRC 100016.</title>
        <authorList>
            <person name="Takarada H."/>
            <person name="Hosoyama A."/>
            <person name="Tsuchikane K."/>
            <person name="Katsumata H."/>
            <person name="Yamazaki S."/>
            <person name="Fujita N."/>
        </authorList>
    </citation>
    <scope>NUCLEOTIDE SEQUENCE [LARGE SCALE GENOMIC DNA]</scope>
    <source>
        <strain evidence="3 4">NBRC 100016</strain>
    </source>
</reference>
<evidence type="ECO:0000313" key="4">
    <source>
        <dbReference type="Proteomes" id="UP000004881"/>
    </source>
</evidence>